<dbReference type="GO" id="GO:0003677">
    <property type="term" value="F:DNA binding"/>
    <property type="evidence" value="ECO:0007669"/>
    <property type="project" value="UniProtKB-KW"/>
</dbReference>
<evidence type="ECO:0000256" key="2">
    <source>
        <dbReference type="ARBA" id="ARBA00022578"/>
    </source>
</evidence>
<dbReference type="NCBIfam" id="TIGR01766">
    <property type="entry name" value="IS200/IS605 family accessory protein TnpB-like domain"/>
    <property type="match status" value="1"/>
</dbReference>
<feature type="domain" description="Cas12f1-like TNB" evidence="6">
    <location>
        <begin position="163"/>
        <end position="236"/>
    </location>
</feature>
<dbReference type="NCBIfam" id="NF040570">
    <property type="entry name" value="guided_TnpB"/>
    <property type="match status" value="1"/>
</dbReference>
<dbReference type="Pfam" id="PF07282">
    <property type="entry name" value="Cas12f1-like_TNB"/>
    <property type="match status" value="1"/>
</dbReference>
<evidence type="ECO:0000256" key="4">
    <source>
        <dbReference type="ARBA" id="ARBA00023172"/>
    </source>
</evidence>
<comment type="similarity">
    <text evidence="1">In the C-terminal section; belongs to the transposase 35 family.</text>
</comment>
<evidence type="ECO:0000256" key="1">
    <source>
        <dbReference type="ARBA" id="ARBA00008761"/>
    </source>
</evidence>
<reference evidence="7 8" key="1">
    <citation type="submission" date="2020-06" db="EMBL/GenBank/DDBJ databases">
        <title>High-quality draft genome of sulfate reducer Desulfobacter latus type strain AcrS2 isolated from marine sediment.</title>
        <authorList>
            <person name="Hoppe M."/>
            <person name="Larsen C.K."/>
            <person name="Marshall I.P.G."/>
            <person name="Schramm A."/>
            <person name="Marietou A.G."/>
        </authorList>
    </citation>
    <scope>NUCLEOTIDE SEQUENCE [LARGE SCALE GENOMIC DNA]</scope>
    <source>
        <strain evidence="7 8">AcRS2</strain>
    </source>
</reference>
<sequence>IDPIKTTVEKFNQVRIVPKFKHFVIEVVYEREPIKKEVNFENVFGIDLGLNNLATLVSNQSDVNPILINGRPLKSINQFFNKTKAELMSNIGDKGSSNKIGKLSLKRECKMNDYMHKASRLIINYAVETQTGTIIIGENEGWKQKIKIGKKNNQNFVSVPLDRLKEMIAYKGEDYGIRVVFTEEAYTSKASSLDKDPIPAYSPENKLSFTGKRIKRGLYKWSKGIINADLNGALNIIRKEVPESLNELIRIRNRGCGFQPFKVLAF</sequence>
<name>A0A850SZ61_9BACT</name>
<dbReference type="Proteomes" id="UP000553343">
    <property type="component" value="Unassembled WGS sequence"/>
</dbReference>
<keyword evidence="8" id="KW-1185">Reference proteome</keyword>
<dbReference type="EMBL" id="JACADJ010000007">
    <property type="protein sequence ID" value="NWH04031.1"/>
    <property type="molecule type" value="Genomic_DNA"/>
</dbReference>
<evidence type="ECO:0000256" key="3">
    <source>
        <dbReference type="ARBA" id="ARBA00023125"/>
    </source>
</evidence>
<gene>
    <name evidence="7" type="primary">tnpB</name>
    <name evidence="7" type="ORF">HXW94_03335</name>
</gene>
<accession>A0A850SZ61</accession>
<evidence type="ECO:0000313" key="7">
    <source>
        <dbReference type="EMBL" id="NWH04031.1"/>
    </source>
</evidence>
<dbReference type="GO" id="GO:0032196">
    <property type="term" value="P:transposition"/>
    <property type="evidence" value="ECO:0007669"/>
    <property type="project" value="UniProtKB-KW"/>
</dbReference>
<feature type="domain" description="Probable transposase IS891/IS1136/IS1341" evidence="5">
    <location>
        <begin position="27"/>
        <end position="140"/>
    </location>
</feature>
<dbReference type="InterPro" id="IPR001959">
    <property type="entry name" value="Transposase"/>
</dbReference>
<dbReference type="InterPro" id="IPR010095">
    <property type="entry name" value="Cas12f1-like_TNB"/>
</dbReference>
<keyword evidence="4" id="KW-0233">DNA recombination</keyword>
<keyword evidence="2" id="KW-0815">Transposition</keyword>
<evidence type="ECO:0000313" key="8">
    <source>
        <dbReference type="Proteomes" id="UP000553343"/>
    </source>
</evidence>
<protein>
    <submittedName>
        <fullName evidence="7">IS200/IS605 family element transposase accessory protein TnpB</fullName>
    </submittedName>
</protein>
<comment type="caution">
    <text evidence="7">The sequence shown here is derived from an EMBL/GenBank/DDBJ whole genome shotgun (WGS) entry which is preliminary data.</text>
</comment>
<dbReference type="GO" id="GO:0006310">
    <property type="term" value="P:DNA recombination"/>
    <property type="evidence" value="ECO:0007669"/>
    <property type="project" value="UniProtKB-KW"/>
</dbReference>
<organism evidence="7 8">
    <name type="scientific">Desulfobacter latus</name>
    <dbReference type="NCBI Taxonomy" id="2292"/>
    <lineage>
        <taxon>Bacteria</taxon>
        <taxon>Pseudomonadati</taxon>
        <taxon>Thermodesulfobacteriota</taxon>
        <taxon>Desulfobacteria</taxon>
        <taxon>Desulfobacterales</taxon>
        <taxon>Desulfobacteraceae</taxon>
        <taxon>Desulfobacter</taxon>
    </lineage>
</organism>
<proteinExistence type="inferred from homology"/>
<keyword evidence="3" id="KW-0238">DNA-binding</keyword>
<dbReference type="RefSeq" id="WP_178365487.1">
    <property type="nucleotide sequence ID" value="NZ_JACADJ010000007.1"/>
</dbReference>
<evidence type="ECO:0000259" key="5">
    <source>
        <dbReference type="Pfam" id="PF01385"/>
    </source>
</evidence>
<dbReference type="Pfam" id="PF01385">
    <property type="entry name" value="OrfB_IS605"/>
    <property type="match status" value="1"/>
</dbReference>
<dbReference type="AlphaFoldDB" id="A0A850SZ61"/>
<feature type="non-terminal residue" evidence="7">
    <location>
        <position position="1"/>
    </location>
</feature>
<evidence type="ECO:0000259" key="6">
    <source>
        <dbReference type="Pfam" id="PF07282"/>
    </source>
</evidence>